<feature type="transmembrane region" description="Helical" evidence="2">
    <location>
        <begin position="93"/>
        <end position="118"/>
    </location>
</feature>
<dbReference type="RefSeq" id="XP_064730270.1">
    <property type="nucleotide sequence ID" value="XM_064874548.1"/>
</dbReference>
<evidence type="ECO:0000313" key="3">
    <source>
        <dbReference type="EMBL" id="KAK5942180.1"/>
    </source>
</evidence>
<feature type="transmembrane region" description="Helical" evidence="2">
    <location>
        <begin position="130"/>
        <end position="151"/>
    </location>
</feature>
<keyword evidence="2" id="KW-0472">Membrane</keyword>
<keyword evidence="4" id="KW-1185">Reference proteome</keyword>
<evidence type="ECO:0000313" key="4">
    <source>
        <dbReference type="Proteomes" id="UP001334248"/>
    </source>
</evidence>
<proteinExistence type="predicted"/>
<dbReference type="EMBL" id="JAVHJV010000006">
    <property type="protein sequence ID" value="KAK5942180.1"/>
    <property type="molecule type" value="Genomic_DNA"/>
</dbReference>
<feature type="transmembrane region" description="Helical" evidence="2">
    <location>
        <begin position="45"/>
        <end position="72"/>
    </location>
</feature>
<gene>
    <name evidence="3" type="ORF">PMZ80_006135</name>
</gene>
<sequence length="720" mass="79752">MEERRPSDTYSSDSPRVKRRPVPIQAPERLHGTVDEQDPSLLRRIGYWSMFVLVAGIIVELAGVAFLVFLWTNPTGYTTYRKIILANWLTRSITLSALAIRWAVSAQAATAASMLAAIVLHKSRVPLPDAAAISLIRFAASGIHNLLLPLLGTLKLRVGCLIWCLALVMTTTTLLLQFTSTVLLSDVQLDMIQGNPTETTINAMWSDSFGAVEDLGFGYTQTESDLLTRAPTMYPTFAELRNPAYFDNYIYDTNTSYRGLLPIPDAQTRSMIRRYEGPAAVIDTRTICIKPESIDIDISLFLDVALNDFQDGNNVYVRGQIGFTQDMEPNEYLEDPRMSIPFNCTAPLPVASTIQSGKLDSTTSYSAEPEWPVAICPVPVIDPIKLPIDIWQGLQGTWSAYLVLNTTGSLASWYAATNGSNTSWQTVQTSGQDDGEWAIWAGPYGPPAALALSMCFYSHASKDLRISASSDTNHTEATIFWDPKTAWFDTTNIRHSYGLTSTTSSTENTSPAQYGQLTMTPLTPEDLSFNYTFDYKSNSDLFWNRIPGQFPTNISTFLCRKCYNLDSRGNNHMQTMTATTTAIVNDVLRTTRRPALAVQTLFTLLSTMPYYDQLMALDGPLDATYVLFEERLMARSWMGLMAVLIVLAVHLLLFALVLVLFFLGTARSTAGFIGNAWVVVAQVAVHERVRGWIGRATGLDDGAVERYLEGGGRAKEMVQL</sequence>
<reference evidence="3 4" key="1">
    <citation type="journal article" date="2023" name="Res Sq">
        <title>Genomic and morphological characterization of Knufia obscura isolated from the Mars 2020 spacecraft assembly facility.</title>
        <authorList>
            <person name="Chander A.M."/>
            <person name="Teixeira M.M."/>
            <person name="Singh N.K."/>
            <person name="Williams M.P."/>
            <person name="Parker C.W."/>
            <person name="Leo P."/>
            <person name="Stajich J.E."/>
            <person name="Torok T."/>
            <person name="Tighe S."/>
            <person name="Mason C.E."/>
            <person name="Venkateswaran K."/>
        </authorList>
    </citation>
    <scope>NUCLEOTIDE SEQUENCE [LARGE SCALE GENOMIC DNA]</scope>
    <source>
        <strain evidence="3 4">CCFEE 5817</strain>
    </source>
</reference>
<name>A0ABR0RNK4_9EURO</name>
<keyword evidence="2" id="KW-1133">Transmembrane helix</keyword>
<feature type="transmembrane region" description="Helical" evidence="2">
    <location>
        <begin position="158"/>
        <end position="178"/>
    </location>
</feature>
<dbReference type="GeneID" id="89999584"/>
<evidence type="ECO:0000256" key="1">
    <source>
        <dbReference type="SAM" id="MobiDB-lite"/>
    </source>
</evidence>
<dbReference type="Proteomes" id="UP001334248">
    <property type="component" value="Unassembled WGS sequence"/>
</dbReference>
<comment type="caution">
    <text evidence="3">The sequence shown here is derived from an EMBL/GenBank/DDBJ whole genome shotgun (WGS) entry which is preliminary data.</text>
</comment>
<protein>
    <submittedName>
        <fullName evidence="3">Uncharacterized protein</fullName>
    </submittedName>
</protein>
<evidence type="ECO:0000256" key="2">
    <source>
        <dbReference type="SAM" id="Phobius"/>
    </source>
</evidence>
<feature type="transmembrane region" description="Helical" evidence="2">
    <location>
        <begin position="637"/>
        <end position="663"/>
    </location>
</feature>
<accession>A0ABR0RNK4</accession>
<organism evidence="3 4">
    <name type="scientific">Knufia obscura</name>
    <dbReference type="NCBI Taxonomy" id="1635080"/>
    <lineage>
        <taxon>Eukaryota</taxon>
        <taxon>Fungi</taxon>
        <taxon>Dikarya</taxon>
        <taxon>Ascomycota</taxon>
        <taxon>Pezizomycotina</taxon>
        <taxon>Eurotiomycetes</taxon>
        <taxon>Chaetothyriomycetidae</taxon>
        <taxon>Chaetothyriales</taxon>
        <taxon>Trichomeriaceae</taxon>
        <taxon>Knufia</taxon>
    </lineage>
</organism>
<keyword evidence="2" id="KW-0812">Transmembrane</keyword>
<feature type="region of interest" description="Disordered" evidence="1">
    <location>
        <begin position="1"/>
        <end position="22"/>
    </location>
</feature>